<dbReference type="Gene3D" id="2.10.220.10">
    <property type="entry name" value="Hormone Receptor, Insulin-like Growth Factor Receptor 1, Chain A, domain 2"/>
    <property type="match status" value="1"/>
</dbReference>
<proteinExistence type="predicted"/>
<feature type="region of interest" description="Disordered" evidence="2">
    <location>
        <begin position="1617"/>
        <end position="1642"/>
    </location>
</feature>
<dbReference type="PROSITE" id="PS50026">
    <property type="entry name" value="EGF_3"/>
    <property type="match status" value="1"/>
</dbReference>
<reference evidence="6 7" key="1">
    <citation type="submission" date="2024-02" db="EMBL/GenBank/DDBJ databases">
        <authorList>
            <person name="Chen Y."/>
            <person name="Shah S."/>
            <person name="Dougan E. K."/>
            <person name="Thang M."/>
            <person name="Chan C."/>
        </authorList>
    </citation>
    <scope>NUCLEOTIDE SEQUENCE [LARGE SCALE GENOMIC DNA]</scope>
</reference>
<evidence type="ECO:0000256" key="3">
    <source>
        <dbReference type="SAM" id="Phobius"/>
    </source>
</evidence>
<dbReference type="SUPFAM" id="SSF57184">
    <property type="entry name" value="Growth factor receptor domain"/>
    <property type="match status" value="2"/>
</dbReference>
<feature type="compositionally biased region" description="Basic and acidic residues" evidence="2">
    <location>
        <begin position="1619"/>
        <end position="1633"/>
    </location>
</feature>
<dbReference type="Gene3D" id="2.130.10.130">
    <property type="entry name" value="Integrin alpha, N-terminal"/>
    <property type="match status" value="1"/>
</dbReference>
<evidence type="ECO:0000256" key="4">
    <source>
        <dbReference type="SAM" id="SignalP"/>
    </source>
</evidence>
<keyword evidence="3" id="KW-0812">Transmembrane</keyword>
<evidence type="ECO:0000256" key="2">
    <source>
        <dbReference type="SAM" id="MobiDB-lite"/>
    </source>
</evidence>
<feature type="chain" id="PRO_5046533938" evidence="4">
    <location>
        <begin position="21"/>
        <end position="1678"/>
    </location>
</feature>
<dbReference type="PANTHER" id="PTHR46967">
    <property type="entry name" value="INSULIN-LIKE GROWTH FACTOR BINDING PROTEIN,N-TERMINAL"/>
    <property type="match status" value="1"/>
</dbReference>
<protein>
    <submittedName>
        <fullName evidence="6">Endosome/lysosome-associated apoptosis and autophagy regulator 1 (Estrogen-induced gene 121 protein)</fullName>
    </submittedName>
</protein>
<evidence type="ECO:0000313" key="6">
    <source>
        <dbReference type="EMBL" id="CAK9103910.1"/>
    </source>
</evidence>
<dbReference type="InterPro" id="IPR028994">
    <property type="entry name" value="Integrin_alpha_N"/>
</dbReference>
<accession>A0ABP0RUR6</accession>
<evidence type="ECO:0000256" key="1">
    <source>
        <dbReference type="PROSITE-ProRule" id="PRU00076"/>
    </source>
</evidence>
<gene>
    <name evidence="6" type="ORF">SCF082_LOCUS48517</name>
</gene>
<sequence length="1678" mass="184849">MIVAASLQLIGLAQLPVVEGSWCQASSFGSCLGQRHDFEKKDLPRLHGGRYRNLRFADWDGDGDTDVLAGHGPGESIWFHERLSNDSFRSHELGKIPKRWHAEESATVAEGDDWLAQQQLAVDEFMKNTFRVEVADWDGNKELDLLLCTMVDDLVIVSVLNRSSLPHENLTEVERVILLTHGSACDMLAVDFDDDGDVDLILGHHAYQPRYSRYFERISSGQLVERTGDQNPLDMFNDTIRTIADLDGDGQLEVMTTGWVDKGYAIQVIHFGYFHRTSDGSFVESAENPLFDLNLWDPDEYATEAHVADWNSDGLPDLLTIHVGRYLPQRSYGLADCYEHVQDRDLVQNSQIDTYRDIKLASFGKSMHPVVVDWNHDGFEDVVVVDYVLGWGEGEIVSKQPKLFEFHGDSVHEVSGFLGEEMVSLAIADWDTDGDLDLIISSTDGKLHYHEMVLGGWQKEDPDHPFKSIVLGQEEGGQKKLVQPLVLDWDNDGDMDLFLGPPDGRYFEQLADGTLHAWPLEQSPVRKVLSLPRFEDRVWRFVDCDADGDFDLIRVLLDDYVPVKACEHDSAHELQCDHDFPCLGTNLSHFNRTAGGPLEHLSLISLDLGLLTDGWLKFITWHFGRGLLMWSAGFCSPADSCHQGGYCFPRKTHCSCSAGRELGDCSGCEPQFYSVPTVIGQMHDCKACPGEGDKVCSGRGSCFDDETAKAAPLESTAASMAKGNGSCSCNEAHFFGSDDEGRSTCVEGVCPAGTEEQDGHCRACAAGSFSPAGGLCKLCFPGTFSLPGSGHCSRCAPGSVSKTSGASGCDACPAGTYEVDHQLCNKCPTGFVSATGQSSCAKCGAGLHAPKAGSILCEPCKAGTYAGEASRKCSACPPGSVSGAAQGACSLCEAGRSVSTAGALTCDVCPAGKYEVNHQLCSVCPLGTISTGGSDACSQCEAGRFAKSSQTCEPCPGGTFANKGSSSCSSCPVDHVSSPNSAACTSCESLFIRTSPDVMKQSCQVRSMEILLALICWVTSSCFCLLCWTGVLGRIPLSDLSAQGQKLVVTTSVAHFLLDWARPVVTFSGTGVPHLDESTGPWTVQALNLYQVSLQGSTSSSTSLDTSTGHLHLKFPQVLLSVGLWRCPLLWWCILFLAAAAGTATQLTLLVCGLGFGTGSLCMVLRRRQGKRTPLATRQRHFLKEWPLVLERCSRGEERAMTAGTLLDFVQFFESFIRERSMYYVCSNIVKPLTEPYQLSLVELVGPTMIQWFVSHYWGMPVRHFSDAIRKHAQSYHGDWRDAAYWICTFSNSQWHVKEELGHGRWQDSSFYLALRSPECKGTTMIIDELVLPLQRIWCLFEVYQTICLTRSSHFHGLLLCTSSGVLQQGKAGTDVAVAVAQTVATLDTRSAVASAEEDRQMIHSLIEQMPGLGWGQISPLAAKANLQPDGCWFGKYTYERCCSSPEAGQFLDCWDYRFNYQTCCLDDPERMTMSRWSSGNLSALYRARVRKHCSKPKTVHHCHRIWQQALEGVPSLTNSKVLRHARSVGTYLLIEHAWTPIAEASPGFAASIALHSTVHVLKNWLGGVHMENWVFQQAADFLRLYRTLAPRIPPRDLTQLRIADLDEAISRFMQSDGPEWKSRRGRVAAERRASRRGPRSSYNAALQIALRERFENKPPGRDRYREIELAEFGDRAR</sequence>
<feature type="signal peptide" evidence="4">
    <location>
        <begin position="1"/>
        <end position="20"/>
    </location>
</feature>
<keyword evidence="1" id="KW-1015">Disulfide bond</keyword>
<keyword evidence="3" id="KW-1133">Transmembrane helix</keyword>
<keyword evidence="7" id="KW-1185">Reference proteome</keyword>
<keyword evidence="4" id="KW-0732">Signal</keyword>
<dbReference type="SUPFAM" id="SSF69318">
    <property type="entry name" value="Integrin alpha N-terminal domain"/>
    <property type="match status" value="2"/>
</dbReference>
<comment type="caution">
    <text evidence="1">Lacks conserved residue(s) required for the propagation of feature annotation.</text>
</comment>
<evidence type="ECO:0000259" key="5">
    <source>
        <dbReference type="PROSITE" id="PS50026"/>
    </source>
</evidence>
<dbReference type="InterPro" id="IPR009030">
    <property type="entry name" value="Growth_fac_rcpt_cys_sf"/>
</dbReference>
<dbReference type="SMART" id="SM01411">
    <property type="entry name" value="Ephrin_rec_like"/>
    <property type="match status" value="5"/>
</dbReference>
<feature type="domain" description="EGF-like" evidence="5">
    <location>
        <begin position="631"/>
        <end position="666"/>
    </location>
</feature>
<feature type="transmembrane region" description="Helical" evidence="3">
    <location>
        <begin position="1118"/>
        <end position="1141"/>
    </location>
</feature>
<keyword evidence="1" id="KW-0245">EGF-like domain</keyword>
<dbReference type="Gene3D" id="2.10.50.10">
    <property type="entry name" value="Tumor Necrosis Factor Receptor, subunit A, domain 2"/>
    <property type="match status" value="1"/>
</dbReference>
<feature type="transmembrane region" description="Helical" evidence="3">
    <location>
        <begin position="1010"/>
        <end position="1031"/>
    </location>
</feature>
<keyword evidence="3" id="KW-0472">Membrane</keyword>
<name>A0ABP0RUR6_9DINO</name>
<dbReference type="Proteomes" id="UP001642464">
    <property type="component" value="Unassembled WGS sequence"/>
</dbReference>
<dbReference type="PANTHER" id="PTHR46967:SF2">
    <property type="entry name" value="SUSHI, VON WILLEBRAND FACTOR TYPE A, EGF AND PENTRAXIN DOMAIN-CONTAINING PROTEIN 1-LIKE"/>
    <property type="match status" value="1"/>
</dbReference>
<evidence type="ECO:0000313" key="7">
    <source>
        <dbReference type="Proteomes" id="UP001642464"/>
    </source>
</evidence>
<dbReference type="InterPro" id="IPR000742">
    <property type="entry name" value="EGF"/>
</dbReference>
<organism evidence="6 7">
    <name type="scientific">Durusdinium trenchii</name>
    <dbReference type="NCBI Taxonomy" id="1381693"/>
    <lineage>
        <taxon>Eukaryota</taxon>
        <taxon>Sar</taxon>
        <taxon>Alveolata</taxon>
        <taxon>Dinophyceae</taxon>
        <taxon>Suessiales</taxon>
        <taxon>Symbiodiniaceae</taxon>
        <taxon>Durusdinium</taxon>
    </lineage>
</organism>
<feature type="disulfide bond" evidence="1">
    <location>
        <begin position="656"/>
        <end position="665"/>
    </location>
</feature>
<comment type="caution">
    <text evidence="6">The sequence shown here is derived from an EMBL/GenBank/DDBJ whole genome shotgun (WGS) entry which is preliminary data.</text>
</comment>
<dbReference type="EMBL" id="CAXAMM010042273">
    <property type="protein sequence ID" value="CAK9103910.1"/>
    <property type="molecule type" value="Genomic_DNA"/>
</dbReference>